<reference evidence="2 3" key="1">
    <citation type="journal article" date="2024" name="BMC Genomics">
        <title>De novo assembly and annotation of Popillia japonica's genome with initial clues to its potential as an invasive pest.</title>
        <authorList>
            <person name="Cucini C."/>
            <person name="Boschi S."/>
            <person name="Funari R."/>
            <person name="Cardaioli E."/>
            <person name="Iannotti N."/>
            <person name="Marturano G."/>
            <person name="Paoli F."/>
            <person name="Bruttini M."/>
            <person name="Carapelli A."/>
            <person name="Frati F."/>
            <person name="Nardi F."/>
        </authorList>
    </citation>
    <scope>NUCLEOTIDE SEQUENCE [LARGE SCALE GENOMIC DNA]</scope>
    <source>
        <strain evidence="2">DMR45628</strain>
    </source>
</reference>
<accession>A0AAW1ICT4</accession>
<dbReference type="Pfam" id="PF21789">
    <property type="entry name" value="TNP-like_RNaseH_C"/>
    <property type="match status" value="1"/>
</dbReference>
<evidence type="ECO:0000259" key="1">
    <source>
        <dbReference type="Pfam" id="PF21789"/>
    </source>
</evidence>
<proteinExistence type="predicted"/>
<dbReference type="AlphaFoldDB" id="A0AAW1ICT4"/>
<protein>
    <recommendedName>
        <fullName evidence="1">Transposable element P transposase-like RNase H C-terminal domain-containing protein</fullName>
    </recommendedName>
</protein>
<dbReference type="InterPro" id="IPR048367">
    <property type="entry name" value="TNP-like_RNaseH_C"/>
</dbReference>
<comment type="caution">
    <text evidence="2">The sequence shown here is derived from an EMBL/GenBank/DDBJ whole genome shotgun (WGS) entry which is preliminary data.</text>
</comment>
<dbReference type="Proteomes" id="UP001458880">
    <property type="component" value="Unassembled WGS sequence"/>
</dbReference>
<name>A0AAW1ICT4_POPJA</name>
<gene>
    <name evidence="2" type="ORF">QE152_g36606</name>
</gene>
<organism evidence="2 3">
    <name type="scientific">Popillia japonica</name>
    <name type="common">Japanese beetle</name>
    <dbReference type="NCBI Taxonomy" id="7064"/>
    <lineage>
        <taxon>Eukaryota</taxon>
        <taxon>Metazoa</taxon>
        <taxon>Ecdysozoa</taxon>
        <taxon>Arthropoda</taxon>
        <taxon>Hexapoda</taxon>
        <taxon>Insecta</taxon>
        <taxon>Pterygota</taxon>
        <taxon>Neoptera</taxon>
        <taxon>Endopterygota</taxon>
        <taxon>Coleoptera</taxon>
        <taxon>Polyphaga</taxon>
        <taxon>Scarabaeiformia</taxon>
        <taxon>Scarabaeidae</taxon>
        <taxon>Rutelinae</taxon>
        <taxon>Popillia</taxon>
    </lineage>
</organism>
<evidence type="ECO:0000313" key="2">
    <source>
        <dbReference type="EMBL" id="KAK9687232.1"/>
    </source>
</evidence>
<evidence type="ECO:0000313" key="3">
    <source>
        <dbReference type="Proteomes" id="UP001458880"/>
    </source>
</evidence>
<feature type="domain" description="Transposable element P transposase-like RNase H C-terminal" evidence="1">
    <location>
        <begin position="58"/>
        <end position="84"/>
    </location>
</feature>
<keyword evidence="3" id="KW-1185">Reference proteome</keyword>
<dbReference type="EMBL" id="JASPKY010000655">
    <property type="protein sequence ID" value="KAK9687232.1"/>
    <property type="molecule type" value="Genomic_DNA"/>
</dbReference>
<sequence length="334" mass="38274">MDKIFDLLNSTTLSISSSKQYIQPFTGKDYQIEFVTDMRKMFANMQFLITLVTMSPKDSLENFFGCVRPQCGNVRNPTPVQRAFKKLFSLNYLHYIEGGNCAEDFEVILNQIETPTESQILFDTPIFEKKNEFYLDTRDYKTLDFPGRNALSGLVLGLRGMKNFYEIKSGSEKECITALSTISADGQIHPPMIVYPYERIPAEIVQNTNPDWVIEENKNQMVREENDNIETEESNIIATEGGIDNTETEIEINTSRDSKRDMDNTGTENVAEFTKAGEDNNVSDTDNEHFEAAKKDSNKLFERPMTPEPTTSNTNQKCQNKRITNIKMYLQKFP</sequence>